<dbReference type="RefSeq" id="WP_004063337.1">
    <property type="nucleotide sequence ID" value="NZ_JANJZD010000002.1"/>
</dbReference>
<evidence type="ECO:0000313" key="2">
    <source>
        <dbReference type="EMBL" id="SOY27810.1"/>
    </source>
</evidence>
<gene>
    <name evidence="2" type="ORF">AMURIS_00515</name>
</gene>
<dbReference type="AlphaFoldDB" id="A0A2K4ZBH5"/>
<dbReference type="PANTHER" id="PTHR36173">
    <property type="entry name" value="RIBONUCLEASE VAPC16-RELATED"/>
    <property type="match status" value="1"/>
</dbReference>
<dbReference type="Gene3D" id="3.40.50.1010">
    <property type="entry name" value="5'-nuclease"/>
    <property type="match status" value="1"/>
</dbReference>
<feature type="domain" description="PIN" evidence="1">
    <location>
        <begin position="3"/>
        <end position="121"/>
    </location>
</feature>
<dbReference type="InterPro" id="IPR002716">
    <property type="entry name" value="PIN_dom"/>
</dbReference>
<dbReference type="InterPro" id="IPR041705">
    <property type="entry name" value="PIN_Sll0205"/>
</dbReference>
<sequence length="134" mass="15331">MKILLDTHIAIWAVLDSEELSNTARAMILDENNEIYYSTASVWEITIKHMAHPETFLFSGKYLEKGCEENGFVSLPVFNKHVAELESLVRPKDAPPHKDPFDRILLAQAKSEGMKFMTHDTLIPYYNESFVISV</sequence>
<dbReference type="EMBL" id="OFSM01000002">
    <property type="protein sequence ID" value="SOY27810.1"/>
    <property type="molecule type" value="Genomic_DNA"/>
</dbReference>
<organism evidence="2 3">
    <name type="scientific">Acetatifactor muris</name>
    <dbReference type="NCBI Taxonomy" id="879566"/>
    <lineage>
        <taxon>Bacteria</taxon>
        <taxon>Bacillati</taxon>
        <taxon>Bacillota</taxon>
        <taxon>Clostridia</taxon>
        <taxon>Lachnospirales</taxon>
        <taxon>Lachnospiraceae</taxon>
        <taxon>Acetatifactor</taxon>
    </lineage>
</organism>
<protein>
    <submittedName>
        <fullName evidence="2">PIN domain protein</fullName>
    </submittedName>
</protein>
<dbReference type="OrthoDB" id="9798990at2"/>
<reference evidence="2 3" key="1">
    <citation type="submission" date="2018-01" db="EMBL/GenBank/DDBJ databases">
        <authorList>
            <person name="Gaut B.S."/>
            <person name="Morton B.R."/>
            <person name="Clegg M.T."/>
            <person name="Duvall M.R."/>
        </authorList>
    </citation>
    <scope>NUCLEOTIDE SEQUENCE [LARGE SCALE GENOMIC DNA]</scope>
    <source>
        <strain evidence="2">GP69</strain>
    </source>
</reference>
<keyword evidence="3" id="KW-1185">Reference proteome</keyword>
<dbReference type="InterPro" id="IPR052919">
    <property type="entry name" value="TA_system_RNase"/>
</dbReference>
<evidence type="ECO:0000259" key="1">
    <source>
        <dbReference type="Pfam" id="PF01850"/>
    </source>
</evidence>
<accession>A0A2K4ZBH5</accession>
<proteinExistence type="predicted"/>
<dbReference type="InterPro" id="IPR029060">
    <property type="entry name" value="PIN-like_dom_sf"/>
</dbReference>
<dbReference type="Proteomes" id="UP000236311">
    <property type="component" value="Unassembled WGS sequence"/>
</dbReference>
<name>A0A2K4ZBH5_9FIRM</name>
<dbReference type="PANTHER" id="PTHR36173:SF2">
    <property type="entry name" value="RIBONUCLEASE VAPC16"/>
    <property type="match status" value="1"/>
</dbReference>
<dbReference type="CDD" id="cd09872">
    <property type="entry name" value="PIN_Sll0205-like"/>
    <property type="match status" value="1"/>
</dbReference>
<dbReference type="SUPFAM" id="SSF88723">
    <property type="entry name" value="PIN domain-like"/>
    <property type="match status" value="1"/>
</dbReference>
<dbReference type="Pfam" id="PF01850">
    <property type="entry name" value="PIN"/>
    <property type="match status" value="1"/>
</dbReference>
<evidence type="ECO:0000313" key="3">
    <source>
        <dbReference type="Proteomes" id="UP000236311"/>
    </source>
</evidence>